<organism evidence="2 3">
    <name type="scientific">Stigmatella aurantiaca</name>
    <dbReference type="NCBI Taxonomy" id="41"/>
    <lineage>
        <taxon>Bacteria</taxon>
        <taxon>Pseudomonadati</taxon>
        <taxon>Myxococcota</taxon>
        <taxon>Myxococcia</taxon>
        <taxon>Myxococcales</taxon>
        <taxon>Cystobacterineae</taxon>
        <taxon>Archangiaceae</taxon>
        <taxon>Stigmatella</taxon>
    </lineage>
</organism>
<feature type="region of interest" description="Disordered" evidence="1">
    <location>
        <begin position="169"/>
        <end position="189"/>
    </location>
</feature>
<dbReference type="EMBL" id="FOAP01000009">
    <property type="protein sequence ID" value="SEL91291.1"/>
    <property type="molecule type" value="Genomic_DNA"/>
</dbReference>
<sequence>MNNPKVSFTAAPGAKQAEWNADWAGYMGQLLAYIREGQDLQLDNKVGWKVNVSGTTRWFHMPWMAYDPKVGREFVHGLTNERTAEISDFLGEKLLMTKAQNKLSRKDLAKVEALGQNTLPLTLRMTRESLGQNPLPLTATSQTSNGFETWAFGVYNEWGAFALGRTWNPDGTPRINSTPSSGSGPQPAGLPFPNGTLVAKLLFTTATPAEVPYLEGSPVWQADRHVETASGYLCQRQVQEVRLVQLDVAVVDNTSPTRWVYGTFAYNGKLKGETVWDRLVPVGVQWGNDPWSAPVTAKADSLPIVQSVLNKSIGTPQHFGCNNRLAGPVDNKLSSCLACHANAYTPPAGVAQTDNNTPVIFGFPGQCTTQAAENANYFVNNQFPMSYRGGQYPNLMNMDTSLQLWVAFLQYGQFKQAGAPKACTNPGGT</sequence>
<evidence type="ECO:0000313" key="3">
    <source>
        <dbReference type="Proteomes" id="UP000182719"/>
    </source>
</evidence>
<dbReference type="AlphaFoldDB" id="A0A1H7U2T7"/>
<evidence type="ECO:0000256" key="1">
    <source>
        <dbReference type="SAM" id="MobiDB-lite"/>
    </source>
</evidence>
<dbReference type="Proteomes" id="UP000182719">
    <property type="component" value="Unassembled WGS sequence"/>
</dbReference>
<accession>A0A1H7U2T7</accession>
<reference evidence="3" key="1">
    <citation type="submission" date="2016-10" db="EMBL/GenBank/DDBJ databases">
        <authorList>
            <person name="Varghese N."/>
            <person name="Submissions S."/>
        </authorList>
    </citation>
    <scope>NUCLEOTIDE SEQUENCE [LARGE SCALE GENOMIC DNA]</scope>
    <source>
        <strain evidence="3">DSM 17044</strain>
    </source>
</reference>
<gene>
    <name evidence="2" type="ORF">SAMN05444354_109284</name>
</gene>
<name>A0A1H7U2T7_STIAU</name>
<proteinExistence type="predicted"/>
<keyword evidence="3" id="KW-1185">Reference proteome</keyword>
<dbReference type="OrthoDB" id="8830878at2"/>
<feature type="compositionally biased region" description="Polar residues" evidence="1">
    <location>
        <begin position="174"/>
        <end position="184"/>
    </location>
</feature>
<evidence type="ECO:0008006" key="4">
    <source>
        <dbReference type="Google" id="ProtNLM"/>
    </source>
</evidence>
<protein>
    <recommendedName>
        <fullName evidence="4">Cytochrome c domain-containing protein</fullName>
    </recommendedName>
</protein>
<evidence type="ECO:0000313" key="2">
    <source>
        <dbReference type="EMBL" id="SEL91291.1"/>
    </source>
</evidence>
<dbReference type="RefSeq" id="WP_075007951.1">
    <property type="nucleotide sequence ID" value="NZ_FOAP01000009.1"/>
</dbReference>